<dbReference type="GO" id="GO:0008967">
    <property type="term" value="F:phosphoglycolate phosphatase activity"/>
    <property type="evidence" value="ECO:0007669"/>
    <property type="project" value="TreeGrafter"/>
</dbReference>
<dbReference type="SUPFAM" id="SSF56784">
    <property type="entry name" value="HAD-like"/>
    <property type="match status" value="1"/>
</dbReference>
<dbReference type="PANTHER" id="PTHR43434:SF1">
    <property type="entry name" value="PHOSPHOGLYCOLATE PHOSPHATASE"/>
    <property type="match status" value="1"/>
</dbReference>
<dbReference type="Gene3D" id="3.40.50.1000">
    <property type="entry name" value="HAD superfamily/HAD-like"/>
    <property type="match status" value="1"/>
</dbReference>
<dbReference type="EMBL" id="BARU01008748">
    <property type="protein sequence ID" value="GAH44738.1"/>
    <property type="molecule type" value="Genomic_DNA"/>
</dbReference>
<proteinExistence type="predicted"/>
<protein>
    <recommendedName>
        <fullName evidence="2">HAD family hydrolase</fullName>
    </recommendedName>
</protein>
<dbReference type="InterPro" id="IPR041492">
    <property type="entry name" value="HAD_2"/>
</dbReference>
<dbReference type="GO" id="GO:0005829">
    <property type="term" value="C:cytosol"/>
    <property type="evidence" value="ECO:0007669"/>
    <property type="project" value="TreeGrafter"/>
</dbReference>
<dbReference type="InterPro" id="IPR036412">
    <property type="entry name" value="HAD-like_sf"/>
</dbReference>
<dbReference type="AlphaFoldDB" id="X1HHE9"/>
<dbReference type="InterPro" id="IPR023214">
    <property type="entry name" value="HAD_sf"/>
</dbReference>
<dbReference type="Gene3D" id="1.10.150.240">
    <property type="entry name" value="Putative phosphatase, domain 2"/>
    <property type="match status" value="1"/>
</dbReference>
<accession>X1HHE9</accession>
<evidence type="ECO:0000313" key="1">
    <source>
        <dbReference type="EMBL" id="GAH44738.1"/>
    </source>
</evidence>
<feature type="non-terminal residue" evidence="1">
    <location>
        <position position="207"/>
    </location>
</feature>
<dbReference type="InterPro" id="IPR023198">
    <property type="entry name" value="PGP-like_dom2"/>
</dbReference>
<name>X1HHE9_9ZZZZ</name>
<dbReference type="PANTHER" id="PTHR43434">
    <property type="entry name" value="PHOSPHOGLYCOLATE PHOSPHATASE"/>
    <property type="match status" value="1"/>
</dbReference>
<sequence length="207" mass="23155">MHLLSPASAIIFDLDGTLFKTSTLSEPAFRLIVDAIRSQKGIEMGYFSAEEVASFIGHTFNEVWEMAFARHLPGEKEYIHHTMQEAERKMLMAGAGALYAGIPELLQKTSEEGYRLYLASNCSEFYMQPVIEKMNIAHHFTATYPIGRYPYMSDKSELLSLIIAENPHETGFITVGDREMDITAAQENHLGSIGVLWGFGGEHELSS</sequence>
<dbReference type="Pfam" id="PF13419">
    <property type="entry name" value="HAD_2"/>
    <property type="match status" value="1"/>
</dbReference>
<dbReference type="GO" id="GO:0006281">
    <property type="term" value="P:DNA repair"/>
    <property type="evidence" value="ECO:0007669"/>
    <property type="project" value="TreeGrafter"/>
</dbReference>
<dbReference type="InterPro" id="IPR050155">
    <property type="entry name" value="HAD-like_hydrolase_sf"/>
</dbReference>
<organism evidence="1">
    <name type="scientific">marine sediment metagenome</name>
    <dbReference type="NCBI Taxonomy" id="412755"/>
    <lineage>
        <taxon>unclassified sequences</taxon>
        <taxon>metagenomes</taxon>
        <taxon>ecological metagenomes</taxon>
    </lineage>
</organism>
<gene>
    <name evidence="1" type="ORF">S03H2_17016</name>
</gene>
<evidence type="ECO:0008006" key="2">
    <source>
        <dbReference type="Google" id="ProtNLM"/>
    </source>
</evidence>
<reference evidence="1" key="1">
    <citation type="journal article" date="2014" name="Front. Microbiol.">
        <title>High frequency of phylogenetically diverse reductive dehalogenase-homologous genes in deep subseafloor sedimentary metagenomes.</title>
        <authorList>
            <person name="Kawai M."/>
            <person name="Futagami T."/>
            <person name="Toyoda A."/>
            <person name="Takaki Y."/>
            <person name="Nishi S."/>
            <person name="Hori S."/>
            <person name="Arai W."/>
            <person name="Tsubouchi T."/>
            <person name="Morono Y."/>
            <person name="Uchiyama I."/>
            <person name="Ito T."/>
            <person name="Fujiyama A."/>
            <person name="Inagaki F."/>
            <person name="Takami H."/>
        </authorList>
    </citation>
    <scope>NUCLEOTIDE SEQUENCE</scope>
    <source>
        <strain evidence="1">Expedition CK06-06</strain>
    </source>
</reference>
<comment type="caution">
    <text evidence="1">The sequence shown here is derived from an EMBL/GenBank/DDBJ whole genome shotgun (WGS) entry which is preliminary data.</text>
</comment>